<dbReference type="STRING" id="311180.SAMN04488050_105185"/>
<organism evidence="2 3">
    <name type="scientific">Alloyangia pacifica</name>
    <dbReference type="NCBI Taxonomy" id="311180"/>
    <lineage>
        <taxon>Bacteria</taxon>
        <taxon>Pseudomonadati</taxon>
        <taxon>Pseudomonadota</taxon>
        <taxon>Alphaproteobacteria</taxon>
        <taxon>Rhodobacterales</taxon>
        <taxon>Roseobacteraceae</taxon>
        <taxon>Alloyangia</taxon>
    </lineage>
</organism>
<dbReference type="Proteomes" id="UP000199392">
    <property type="component" value="Unassembled WGS sequence"/>
</dbReference>
<evidence type="ECO:0008006" key="4">
    <source>
        <dbReference type="Google" id="ProtNLM"/>
    </source>
</evidence>
<dbReference type="EMBL" id="FOZW01000005">
    <property type="protein sequence ID" value="SFS82602.1"/>
    <property type="molecule type" value="Genomic_DNA"/>
</dbReference>
<accession>A0A1I6T0C6</accession>
<dbReference type="AlphaFoldDB" id="A0A1I6T0C6"/>
<name>A0A1I6T0C6_9RHOB</name>
<feature type="chain" id="PRO_5011459627" description="Tetratricopeptide repeat-containing protein" evidence="1">
    <location>
        <begin position="27"/>
        <end position="618"/>
    </location>
</feature>
<keyword evidence="1" id="KW-0732">Signal</keyword>
<protein>
    <recommendedName>
        <fullName evidence="4">Tetratricopeptide repeat-containing protein</fullName>
    </recommendedName>
</protein>
<proteinExistence type="predicted"/>
<feature type="signal peptide" evidence="1">
    <location>
        <begin position="1"/>
        <end position="26"/>
    </location>
</feature>
<evidence type="ECO:0000313" key="3">
    <source>
        <dbReference type="Proteomes" id="UP000199392"/>
    </source>
</evidence>
<reference evidence="3" key="1">
    <citation type="submission" date="2016-10" db="EMBL/GenBank/DDBJ databases">
        <authorList>
            <person name="Varghese N."/>
            <person name="Submissions S."/>
        </authorList>
    </citation>
    <scope>NUCLEOTIDE SEQUENCE [LARGE SCALE GENOMIC DNA]</scope>
    <source>
        <strain evidence="3">DSM 26894</strain>
    </source>
</reference>
<sequence>MVYSCAFAGRQAAVLALLLCACPALAERAGPQHFAQVTPAALSEPRVIDPPALYLGPRPERPFLEERAARMEAVIAAGDRQPDQARALTDLAEFFFAHAMAPEGLSVLGAVDSDGLPLAHRLRAQAFELALGLIDVRERPLTLRAEALLDPAHAEWPDQPLFLAMSHIHDGSCVDARTLLDEAVQRLSRFPAPVRVRVLPGFLECAIDTGQWQLARDIAASFEDYPELRDGGAYHFLLGQVAEAVNEPLAAFDSYVRVMDGRDIWAHRARRALVTLGLTRDALSTSDAIRLLKLEAEMWRGDDSAGDVLDELASLQVIAGRKVDAIETYGLLITRRSGTEQATVAQQKARALIEDLYRKGAEGEISLARFMADHQRISRYFRFSQSFALASELFADTFRKAGATKVAAEEYATTHDYLTAAQDLGITTAEEGQLSRLKVKEAETLLAGGQFMALGALLLQPISLADPELKRRFDLVSARYFDETGQTAELLAEGQGAEEGEETTQILRLRALARFERGEWAPAAAAYSQLHAREGAEMRLPDAIRYLLAAHRSGADSRAAELAGEFPSLTELPGWAEIARGLTSEAPALLPLREETARARIEKAQETLDSLPDVGRLN</sequence>
<evidence type="ECO:0000256" key="1">
    <source>
        <dbReference type="SAM" id="SignalP"/>
    </source>
</evidence>
<keyword evidence="3" id="KW-1185">Reference proteome</keyword>
<evidence type="ECO:0000313" key="2">
    <source>
        <dbReference type="EMBL" id="SFS82602.1"/>
    </source>
</evidence>
<gene>
    <name evidence="2" type="ORF">SAMN04488050_105185</name>
</gene>